<dbReference type="Proteomes" id="UP000249061">
    <property type="component" value="Unassembled WGS sequence"/>
</dbReference>
<dbReference type="Pfam" id="PF20004">
    <property type="entry name" value="fvmX6"/>
    <property type="match status" value="1"/>
</dbReference>
<feature type="domain" description="FtsH ternary system" evidence="1">
    <location>
        <begin position="15"/>
        <end position="339"/>
    </location>
</feature>
<reference evidence="2 3" key="1">
    <citation type="submission" date="2017-08" db="EMBL/GenBank/DDBJ databases">
        <title>Infants hospitalized years apart are colonized by the same room-sourced microbial strains.</title>
        <authorList>
            <person name="Brooks B."/>
            <person name="Olm M.R."/>
            <person name="Firek B.A."/>
            <person name="Baker R."/>
            <person name="Thomas B.C."/>
            <person name="Morowitz M.J."/>
            <person name="Banfield J.F."/>
        </authorList>
    </citation>
    <scope>NUCLEOTIDE SEQUENCE [LARGE SCALE GENOMIC DNA]</scope>
    <source>
        <strain evidence="2">S2_003_000_R2_14</strain>
    </source>
</reference>
<comment type="caution">
    <text evidence="2">The sequence shown here is derived from an EMBL/GenBank/DDBJ whole genome shotgun (WGS) entry which is preliminary data.</text>
</comment>
<sequence length="341" mass="37781">MASGCQRFPPSMTVAVTRSEGNLLTLARVAVGVIPPIDAMRLLVTPVSPPTRLGPTARELLTDTLARGTVLSLARSGGWVERSWERVTPPLVFTPNIIRLFSWLLSTPLSEADVAPLVLPEPPTPAEDALLAMLVDRLRGSGCDVAISSQLEFRRWPLTTIAHAAFLARNVPRDEAPVFDVTTLAPWLEHLRVLLARSWLAAERSRRDLVAVDAIARMGRAQQAVLSSLLEALHAANRHDLASFLIDVGVAFFATPRGADELTRSMTNDAPFRERTEARRASVATWRALATLREWDQQHRNVRFIDDDYERSQRLVRDWERLGERGFNAAATLVHAVDALT</sequence>
<dbReference type="InterPro" id="IPR045485">
    <property type="entry name" value="fvmX6"/>
</dbReference>
<proteinExistence type="predicted"/>
<gene>
    <name evidence="2" type="ORF">DI536_01750</name>
</gene>
<name>A0A2W5TSB7_9BACT</name>
<organism evidence="2 3">
    <name type="scientific">Archangium gephyra</name>
    <dbReference type="NCBI Taxonomy" id="48"/>
    <lineage>
        <taxon>Bacteria</taxon>
        <taxon>Pseudomonadati</taxon>
        <taxon>Myxococcota</taxon>
        <taxon>Myxococcia</taxon>
        <taxon>Myxococcales</taxon>
        <taxon>Cystobacterineae</taxon>
        <taxon>Archangiaceae</taxon>
        <taxon>Archangium</taxon>
    </lineage>
</organism>
<evidence type="ECO:0000313" key="3">
    <source>
        <dbReference type="Proteomes" id="UP000249061"/>
    </source>
</evidence>
<evidence type="ECO:0000313" key="2">
    <source>
        <dbReference type="EMBL" id="PZR18629.1"/>
    </source>
</evidence>
<dbReference type="AlphaFoldDB" id="A0A2W5TSB7"/>
<evidence type="ECO:0000259" key="1">
    <source>
        <dbReference type="Pfam" id="PF20004"/>
    </source>
</evidence>
<dbReference type="EMBL" id="QFQP01000001">
    <property type="protein sequence ID" value="PZR18629.1"/>
    <property type="molecule type" value="Genomic_DNA"/>
</dbReference>
<accession>A0A2W5TSB7</accession>
<protein>
    <recommendedName>
        <fullName evidence="1">FtsH ternary system domain-containing protein</fullName>
    </recommendedName>
</protein>